<evidence type="ECO:0000259" key="5">
    <source>
        <dbReference type="Pfam" id="PF02350"/>
    </source>
</evidence>
<dbReference type="InterPro" id="IPR003331">
    <property type="entry name" value="UDP_GlcNAc_Epimerase_2_dom"/>
</dbReference>
<evidence type="ECO:0000256" key="4">
    <source>
        <dbReference type="RuleBase" id="RU003513"/>
    </source>
</evidence>
<dbReference type="GO" id="GO:0008761">
    <property type="term" value="F:UDP-N-acetylglucosamine 2-epimerase activity"/>
    <property type="evidence" value="ECO:0007669"/>
    <property type="project" value="UniProtKB-EC"/>
</dbReference>
<dbReference type="SUPFAM" id="SSF53756">
    <property type="entry name" value="UDP-Glycosyltransferase/glycogen phosphorylase"/>
    <property type="match status" value="1"/>
</dbReference>
<dbReference type="Gene3D" id="3.40.50.2000">
    <property type="entry name" value="Glycogen Phosphorylase B"/>
    <property type="match status" value="2"/>
</dbReference>
<evidence type="ECO:0000256" key="1">
    <source>
        <dbReference type="ARBA" id="ARBA00023235"/>
    </source>
</evidence>
<feature type="domain" description="UDP-N-acetylglucosamine 2-epimerase" evidence="5">
    <location>
        <begin position="20"/>
        <end position="356"/>
    </location>
</feature>
<protein>
    <recommendedName>
        <fullName evidence="3">UDP-N-acetylglucosamine 2-epimerase (non-hydrolyzing)</fullName>
        <ecNumber evidence="3">5.1.3.14</ecNumber>
    </recommendedName>
</protein>
<evidence type="ECO:0000313" key="7">
    <source>
        <dbReference type="Proteomes" id="UP000682403"/>
    </source>
</evidence>
<dbReference type="CDD" id="cd03786">
    <property type="entry name" value="GTB_UDP-GlcNAc_2-Epimerase"/>
    <property type="match status" value="1"/>
</dbReference>
<dbReference type="InterPro" id="IPR029767">
    <property type="entry name" value="WecB-like"/>
</dbReference>
<dbReference type="EMBL" id="JAGVRK010000001">
    <property type="protein sequence ID" value="MBS2967898.1"/>
    <property type="molecule type" value="Genomic_DNA"/>
</dbReference>
<organism evidence="6 7">
    <name type="scientific">Metabacillus flavus</name>
    <dbReference type="NCBI Taxonomy" id="2823519"/>
    <lineage>
        <taxon>Bacteria</taxon>
        <taxon>Bacillati</taxon>
        <taxon>Bacillota</taxon>
        <taxon>Bacilli</taxon>
        <taxon>Bacillales</taxon>
        <taxon>Bacillaceae</taxon>
        <taxon>Metabacillus</taxon>
    </lineage>
</organism>
<proteinExistence type="inferred from homology"/>
<name>A0ABS5LBD0_9BACI</name>
<evidence type="ECO:0000256" key="2">
    <source>
        <dbReference type="ARBA" id="ARBA00038209"/>
    </source>
</evidence>
<evidence type="ECO:0000313" key="6">
    <source>
        <dbReference type="EMBL" id="MBS2967898.1"/>
    </source>
</evidence>
<dbReference type="NCBIfam" id="TIGR00236">
    <property type="entry name" value="wecB"/>
    <property type="match status" value="1"/>
</dbReference>
<comment type="similarity">
    <text evidence="2 4">Belongs to the UDP-N-acetylglucosamine 2-epimerase family.</text>
</comment>
<dbReference type="EC" id="5.1.3.14" evidence="3"/>
<accession>A0ABS5LBD0</accession>
<reference evidence="6 7" key="1">
    <citation type="submission" date="2021-04" db="EMBL/GenBank/DDBJ databases">
        <title>Metabacillus sp. strain KIGAM252 whole genome sequence.</title>
        <authorList>
            <person name="Seo M.-J."/>
            <person name="Cho E.-S."/>
            <person name="Hwang C.Y."/>
            <person name="Yoon D.J."/>
        </authorList>
    </citation>
    <scope>NUCLEOTIDE SEQUENCE [LARGE SCALE GENOMIC DNA]</scope>
    <source>
        <strain evidence="6 7">KIGAM252</strain>
    </source>
</reference>
<comment type="caution">
    <text evidence="6">The sequence shown here is derived from an EMBL/GenBank/DDBJ whole genome shotgun (WGS) entry which is preliminary data.</text>
</comment>
<gene>
    <name evidence="6" type="primary">wecB</name>
    <name evidence="6" type="ORF">J9317_03795</name>
</gene>
<dbReference type="Proteomes" id="UP000682403">
    <property type="component" value="Unassembled WGS sequence"/>
</dbReference>
<sequence>MIVFGTRPEAIKMAPLVHVLRRNSKIDLSVCLTAQHREMVDQVLREFQIVPDYDLNIMKEKQTLSGLSVRLLTGMDELFQKTKPDMVLVHGDTTTTFIASLAAFYQQIPVGHVEAGLRTRNKYSPFPEELNRQFTGIISDLHFAPTAKAADNLKQENKLESSIFITGNTVIDAVKMTIRKNYSHPAEALMEGKKRILLTVHRRENLDKLDEIFSAIRDLADQFQDIAFMYPVHMNPGIKNKANRLLSGHERIILTDPLPAFDFHNLMAKSHLVLTDSGGIQEEAPSFGVPVVVLRDTTERPEGLEAGTIVLAGTERSSIHQTVSDLMTDPDLYSKMSNASNPYGDGRASEKITQIILDYFGISS</sequence>
<keyword evidence="1 4" id="KW-0413">Isomerase</keyword>
<keyword evidence="7" id="KW-1185">Reference proteome</keyword>
<dbReference type="Pfam" id="PF02350">
    <property type="entry name" value="Epimerase_2"/>
    <property type="match status" value="1"/>
</dbReference>
<dbReference type="PANTHER" id="PTHR43174:SF2">
    <property type="entry name" value="UDP-N-ACETYLGLUCOSAMINE 2-EPIMERASE"/>
    <property type="match status" value="1"/>
</dbReference>
<dbReference type="PANTHER" id="PTHR43174">
    <property type="entry name" value="UDP-N-ACETYLGLUCOSAMINE 2-EPIMERASE"/>
    <property type="match status" value="1"/>
</dbReference>
<evidence type="ECO:0000256" key="3">
    <source>
        <dbReference type="ARBA" id="ARBA00038858"/>
    </source>
</evidence>
<dbReference type="RefSeq" id="WP_211562095.1">
    <property type="nucleotide sequence ID" value="NZ_JAGVRK010000001.1"/>
</dbReference>